<name>A0AAE0H3K6_9CHLO</name>
<keyword evidence="2" id="KW-1185">Reference proteome</keyword>
<dbReference type="Proteomes" id="UP001190700">
    <property type="component" value="Unassembled WGS sequence"/>
</dbReference>
<evidence type="ECO:0000313" key="1">
    <source>
        <dbReference type="EMBL" id="KAK3289328.1"/>
    </source>
</evidence>
<proteinExistence type="predicted"/>
<evidence type="ECO:0000313" key="2">
    <source>
        <dbReference type="Proteomes" id="UP001190700"/>
    </source>
</evidence>
<protein>
    <submittedName>
        <fullName evidence="1">Uncharacterized protein</fullName>
    </submittedName>
</protein>
<comment type="caution">
    <text evidence="1">The sequence shown here is derived from an EMBL/GenBank/DDBJ whole genome shotgun (WGS) entry which is preliminary data.</text>
</comment>
<dbReference type="AlphaFoldDB" id="A0AAE0H3K6"/>
<reference evidence="1 2" key="1">
    <citation type="journal article" date="2015" name="Genome Biol. Evol.">
        <title>Comparative Genomics of a Bacterivorous Green Alga Reveals Evolutionary Causalities and Consequences of Phago-Mixotrophic Mode of Nutrition.</title>
        <authorList>
            <person name="Burns J.A."/>
            <person name="Paasch A."/>
            <person name="Narechania A."/>
            <person name="Kim E."/>
        </authorList>
    </citation>
    <scope>NUCLEOTIDE SEQUENCE [LARGE SCALE GENOMIC DNA]</scope>
    <source>
        <strain evidence="1 2">PLY_AMNH</strain>
    </source>
</reference>
<dbReference type="EMBL" id="LGRX02000167">
    <property type="protein sequence ID" value="KAK3289328.1"/>
    <property type="molecule type" value="Genomic_DNA"/>
</dbReference>
<accession>A0AAE0H3K6</accession>
<organism evidence="1 2">
    <name type="scientific">Cymbomonas tetramitiformis</name>
    <dbReference type="NCBI Taxonomy" id="36881"/>
    <lineage>
        <taxon>Eukaryota</taxon>
        <taxon>Viridiplantae</taxon>
        <taxon>Chlorophyta</taxon>
        <taxon>Pyramimonadophyceae</taxon>
        <taxon>Pyramimonadales</taxon>
        <taxon>Pyramimonadaceae</taxon>
        <taxon>Cymbomonas</taxon>
    </lineage>
</organism>
<gene>
    <name evidence="1" type="ORF">CYMTET_3227</name>
</gene>
<sequence>MPGCRLLKQPDHQLKLKVPVLSLTLYLTVSDFSREGRVTKRREVEKGAAAGGRQPAEELEEIKSSINTLRETCTNGFSDTIEATNGTTSAIVDHLTQATEEHNKTAAQINAE</sequence>